<keyword evidence="6 7" id="KW-0460">Magnesium</keyword>
<comment type="subunit">
    <text evidence="3">Homotetramer.</text>
</comment>
<reference evidence="8" key="1">
    <citation type="submission" date="2024-05" db="EMBL/GenBank/DDBJ databases">
        <title>Planctomycetes of the genus Singulisphaera possess chitinolytic capabilities.</title>
        <authorList>
            <person name="Ivanova A."/>
        </authorList>
    </citation>
    <scope>NUCLEOTIDE SEQUENCE</scope>
    <source>
        <strain evidence="8">Ch08T</strain>
    </source>
</reference>
<sequence length="182" mass="19406">MNGMQPSLDLAARCGPVELLLVDVDGVLTDGVIAIDDRGVETKHFHVRDGSAFDLWHKAGKRAAILSGRWAPAVSRRAAELGIAPVIQGASQKGKPFRKLIAELGLKAEQVCYVGDDLPDLPVLRAVGLAACPADAAVEVREAAHFVTQLHGGRGAIREIVEVILKHQGVWDGLVARYQVPA</sequence>
<dbReference type="PANTHER" id="PTHR21485:SF3">
    <property type="entry name" value="N-ACYLNEURAMINATE CYTIDYLYLTRANSFERASE"/>
    <property type="match status" value="1"/>
</dbReference>
<dbReference type="RefSeq" id="WP_406697961.1">
    <property type="nucleotide sequence ID" value="NZ_CP155447.1"/>
</dbReference>
<feature type="binding site" evidence="7">
    <location>
        <position position="23"/>
    </location>
    <ligand>
        <name>Mg(2+)</name>
        <dbReference type="ChEBI" id="CHEBI:18420"/>
    </ligand>
</feature>
<dbReference type="InterPro" id="IPR023214">
    <property type="entry name" value="HAD_sf"/>
</dbReference>
<dbReference type="InterPro" id="IPR050793">
    <property type="entry name" value="CMP-NeuNAc_synthase"/>
</dbReference>
<dbReference type="InterPro" id="IPR010023">
    <property type="entry name" value="KdsC_fam"/>
</dbReference>
<evidence type="ECO:0000256" key="4">
    <source>
        <dbReference type="ARBA" id="ARBA00022723"/>
    </source>
</evidence>
<dbReference type="AlphaFoldDB" id="A0AAU7CJ48"/>
<dbReference type="PANTHER" id="PTHR21485">
    <property type="entry name" value="HAD SUPERFAMILY MEMBERS CMAS AND KDSC"/>
    <property type="match status" value="1"/>
</dbReference>
<dbReference type="SFLD" id="SFLDG01138">
    <property type="entry name" value="C1.6.2:_Deoxy-d-mannose-octulo"/>
    <property type="match status" value="1"/>
</dbReference>
<dbReference type="FunFam" id="3.40.50.1000:FF:000029">
    <property type="entry name" value="3-deoxy-D-manno-octulosonate 8-phosphate phosphatase KdsC"/>
    <property type="match status" value="1"/>
</dbReference>
<evidence type="ECO:0000313" key="8">
    <source>
        <dbReference type="EMBL" id="XBH05157.1"/>
    </source>
</evidence>
<organism evidence="8">
    <name type="scientific">Singulisphaera sp. Ch08</name>
    <dbReference type="NCBI Taxonomy" id="3120278"/>
    <lineage>
        <taxon>Bacteria</taxon>
        <taxon>Pseudomonadati</taxon>
        <taxon>Planctomycetota</taxon>
        <taxon>Planctomycetia</taxon>
        <taxon>Isosphaerales</taxon>
        <taxon>Isosphaeraceae</taxon>
        <taxon>Singulisphaera</taxon>
    </lineage>
</organism>
<evidence type="ECO:0000256" key="1">
    <source>
        <dbReference type="ARBA" id="ARBA00001946"/>
    </source>
</evidence>
<gene>
    <name evidence="8" type="ORF">V5E97_03810</name>
</gene>
<protein>
    <submittedName>
        <fullName evidence="8">HAD family hydrolase</fullName>
    </submittedName>
</protein>
<accession>A0AAU7CJ48</accession>
<name>A0AAU7CJ48_9BACT</name>
<dbReference type="NCBIfam" id="TIGR01670">
    <property type="entry name" value="KdsC-phosphatas"/>
    <property type="match status" value="1"/>
</dbReference>
<proteinExistence type="inferred from homology"/>
<dbReference type="EMBL" id="CP155447">
    <property type="protein sequence ID" value="XBH05157.1"/>
    <property type="molecule type" value="Genomic_DNA"/>
</dbReference>
<evidence type="ECO:0000256" key="5">
    <source>
        <dbReference type="ARBA" id="ARBA00022801"/>
    </source>
</evidence>
<dbReference type="Gene3D" id="3.40.50.1000">
    <property type="entry name" value="HAD superfamily/HAD-like"/>
    <property type="match status" value="1"/>
</dbReference>
<dbReference type="InterPro" id="IPR036412">
    <property type="entry name" value="HAD-like_sf"/>
</dbReference>
<keyword evidence="4 7" id="KW-0479">Metal-binding</keyword>
<dbReference type="GO" id="GO:0046872">
    <property type="term" value="F:metal ion binding"/>
    <property type="evidence" value="ECO:0007669"/>
    <property type="project" value="UniProtKB-KW"/>
</dbReference>
<dbReference type="PIRSF" id="PIRSF006118">
    <property type="entry name" value="KDO8-P_Ptase"/>
    <property type="match status" value="1"/>
</dbReference>
<evidence type="ECO:0000256" key="3">
    <source>
        <dbReference type="ARBA" id="ARBA00011881"/>
    </source>
</evidence>
<evidence type="ECO:0000256" key="7">
    <source>
        <dbReference type="PIRSR" id="PIRSR006118-2"/>
    </source>
</evidence>
<dbReference type="GO" id="GO:0008781">
    <property type="term" value="F:N-acylneuraminate cytidylyltransferase activity"/>
    <property type="evidence" value="ECO:0007669"/>
    <property type="project" value="TreeGrafter"/>
</dbReference>
<comment type="cofactor">
    <cofactor evidence="1 7">
        <name>Mg(2+)</name>
        <dbReference type="ChEBI" id="CHEBI:18420"/>
    </cofactor>
</comment>
<feature type="binding site" evidence="7">
    <location>
        <position position="116"/>
    </location>
    <ligand>
        <name>Mg(2+)</name>
        <dbReference type="ChEBI" id="CHEBI:18420"/>
    </ligand>
</feature>
<dbReference type="SFLD" id="SFLDS00003">
    <property type="entry name" value="Haloacid_Dehalogenase"/>
    <property type="match status" value="1"/>
</dbReference>
<feature type="binding site" evidence="7">
    <location>
        <position position="25"/>
    </location>
    <ligand>
        <name>substrate</name>
    </ligand>
</feature>
<dbReference type="SUPFAM" id="SSF56784">
    <property type="entry name" value="HAD-like"/>
    <property type="match status" value="1"/>
</dbReference>
<evidence type="ECO:0000256" key="2">
    <source>
        <dbReference type="ARBA" id="ARBA00005893"/>
    </source>
</evidence>
<dbReference type="Pfam" id="PF00702">
    <property type="entry name" value="Hydrolase"/>
    <property type="match status" value="1"/>
</dbReference>
<evidence type="ECO:0000256" key="6">
    <source>
        <dbReference type="ARBA" id="ARBA00022842"/>
    </source>
</evidence>
<comment type="similarity">
    <text evidence="2">Belongs to the KdsC family.</text>
</comment>
<keyword evidence="5 8" id="KW-0378">Hydrolase</keyword>
<dbReference type="CDD" id="cd01630">
    <property type="entry name" value="HAD_KDO-like"/>
    <property type="match status" value="1"/>
</dbReference>
<dbReference type="GO" id="GO:0016788">
    <property type="term" value="F:hydrolase activity, acting on ester bonds"/>
    <property type="evidence" value="ECO:0007669"/>
    <property type="project" value="InterPro"/>
</dbReference>
<dbReference type="SFLD" id="SFLDG01136">
    <property type="entry name" value="C1.6:_Phosphoserine_Phosphatas"/>
    <property type="match status" value="1"/>
</dbReference>